<reference evidence="1" key="1">
    <citation type="journal article" date="2020" name="mSystems">
        <title>Genome- and Community-Level Interaction Insights into Carbon Utilization and Element Cycling Functions of Hydrothermarchaeota in Hydrothermal Sediment.</title>
        <authorList>
            <person name="Zhou Z."/>
            <person name="Liu Y."/>
            <person name="Xu W."/>
            <person name="Pan J."/>
            <person name="Luo Z.H."/>
            <person name="Li M."/>
        </authorList>
    </citation>
    <scope>NUCLEOTIDE SEQUENCE [LARGE SCALE GENOMIC DNA]</scope>
    <source>
        <strain evidence="1">SpSt-349</strain>
    </source>
</reference>
<organism evidence="1">
    <name type="scientific">Geobacter metallireducens</name>
    <dbReference type="NCBI Taxonomy" id="28232"/>
    <lineage>
        <taxon>Bacteria</taxon>
        <taxon>Pseudomonadati</taxon>
        <taxon>Thermodesulfobacteriota</taxon>
        <taxon>Desulfuromonadia</taxon>
        <taxon>Geobacterales</taxon>
        <taxon>Geobacteraceae</taxon>
        <taxon>Geobacter</taxon>
    </lineage>
</organism>
<sequence>MKETTTGGTWQIDREMGKIRDELGWARRQLRDPRLAQQVDVVRLVLPNLAKYGVGVTTCLVARENVVVDGPDENHTMMAVMAGVTFTHLASGQKVEDAYNGCALDVGSYATHEAFLNAIENAFREQFLQ</sequence>
<name>A0A831UES7_GEOME</name>
<comment type="caution">
    <text evidence="1">The sequence shown here is derived from an EMBL/GenBank/DDBJ whole genome shotgun (WGS) entry which is preliminary data.</text>
</comment>
<gene>
    <name evidence="1" type="ORF">ENQ87_14420</name>
</gene>
<evidence type="ECO:0000313" key="1">
    <source>
        <dbReference type="EMBL" id="HEN43536.1"/>
    </source>
</evidence>
<proteinExistence type="predicted"/>
<protein>
    <submittedName>
        <fullName evidence="1">Uncharacterized protein</fullName>
    </submittedName>
</protein>
<dbReference type="EMBL" id="DSOV01000066">
    <property type="protein sequence ID" value="HEN43536.1"/>
    <property type="molecule type" value="Genomic_DNA"/>
</dbReference>
<accession>A0A831UES7</accession>
<dbReference type="AlphaFoldDB" id="A0A831UES7"/>